<protein>
    <submittedName>
        <fullName evidence="1">Uncharacterized protein</fullName>
    </submittedName>
</protein>
<feature type="non-terminal residue" evidence="1">
    <location>
        <position position="34"/>
    </location>
</feature>
<gene>
    <name evidence="1" type="ORF">S06H3_65118</name>
</gene>
<organism evidence="1">
    <name type="scientific">marine sediment metagenome</name>
    <dbReference type="NCBI Taxonomy" id="412755"/>
    <lineage>
        <taxon>unclassified sequences</taxon>
        <taxon>metagenomes</taxon>
        <taxon>ecological metagenomes</taxon>
    </lineage>
</organism>
<sequence length="34" mass="4059">MRRYHSSGEINFEADDKQVRMDELARRYGDGQID</sequence>
<accession>X1SD60</accession>
<name>X1SD60_9ZZZZ</name>
<proteinExistence type="predicted"/>
<dbReference type="EMBL" id="BARV01043729">
    <property type="protein sequence ID" value="GAI65724.1"/>
    <property type="molecule type" value="Genomic_DNA"/>
</dbReference>
<dbReference type="AlphaFoldDB" id="X1SD60"/>
<comment type="caution">
    <text evidence="1">The sequence shown here is derived from an EMBL/GenBank/DDBJ whole genome shotgun (WGS) entry which is preliminary data.</text>
</comment>
<evidence type="ECO:0000313" key="1">
    <source>
        <dbReference type="EMBL" id="GAI65724.1"/>
    </source>
</evidence>
<reference evidence="1" key="1">
    <citation type="journal article" date="2014" name="Front. Microbiol.">
        <title>High frequency of phylogenetically diverse reductive dehalogenase-homologous genes in deep subseafloor sedimentary metagenomes.</title>
        <authorList>
            <person name="Kawai M."/>
            <person name="Futagami T."/>
            <person name="Toyoda A."/>
            <person name="Takaki Y."/>
            <person name="Nishi S."/>
            <person name="Hori S."/>
            <person name="Arai W."/>
            <person name="Tsubouchi T."/>
            <person name="Morono Y."/>
            <person name="Uchiyama I."/>
            <person name="Ito T."/>
            <person name="Fujiyama A."/>
            <person name="Inagaki F."/>
            <person name="Takami H."/>
        </authorList>
    </citation>
    <scope>NUCLEOTIDE SEQUENCE</scope>
    <source>
        <strain evidence="1">Expedition CK06-06</strain>
    </source>
</reference>